<evidence type="ECO:0000256" key="1">
    <source>
        <dbReference type="SAM" id="Phobius"/>
    </source>
</evidence>
<proteinExistence type="predicted"/>
<reference evidence="2" key="1">
    <citation type="submission" date="2022-05" db="EMBL/GenBank/DDBJ databases">
        <title>Alysiella filiformis genome sequencing.</title>
        <authorList>
            <person name="Viehboeck T."/>
        </authorList>
    </citation>
    <scope>NUCLEOTIDE SEQUENCE</scope>
    <source>
        <strain evidence="2">DSM 2580</strain>
    </source>
</reference>
<protein>
    <submittedName>
        <fullName evidence="2">Uncharacterized protein</fullName>
    </submittedName>
</protein>
<evidence type="ECO:0000313" key="2">
    <source>
        <dbReference type="EMBL" id="URD66990.1"/>
    </source>
</evidence>
<gene>
    <name evidence="2" type="ORF">LNQ82_07230</name>
</gene>
<dbReference type="Proteomes" id="UP001056819">
    <property type="component" value="Chromosome"/>
</dbReference>
<dbReference type="RefSeq" id="WP_027022504.1">
    <property type="nucleotide sequence ID" value="NZ_CP097501.1"/>
</dbReference>
<evidence type="ECO:0000313" key="3">
    <source>
        <dbReference type="Proteomes" id="UP001056819"/>
    </source>
</evidence>
<keyword evidence="1" id="KW-0472">Membrane</keyword>
<keyword evidence="1" id="KW-0812">Transmembrane</keyword>
<accession>A0AAE9HVI8</accession>
<dbReference type="AlphaFoldDB" id="A0AAE9HVI8"/>
<feature type="transmembrane region" description="Helical" evidence="1">
    <location>
        <begin position="6"/>
        <end position="30"/>
    </location>
</feature>
<organism evidence="2 3">
    <name type="scientific">Conchiformibius steedae DSM 2580</name>
    <dbReference type="NCBI Taxonomy" id="1121352"/>
    <lineage>
        <taxon>Bacteria</taxon>
        <taxon>Pseudomonadati</taxon>
        <taxon>Pseudomonadota</taxon>
        <taxon>Betaproteobacteria</taxon>
        <taxon>Neisseriales</taxon>
        <taxon>Neisseriaceae</taxon>
        <taxon>Conchiformibius</taxon>
    </lineage>
</organism>
<sequence length="166" mass="19660">MDRKYLLRLIITFILFVSIILFVYFSIFYFHKRFSYVPEEERFIHESKLVFPNIYQEQLYLFVDITQTEDYMISLSFSEKGKPLETLNLNFICKQDAEFQIIIQKNDHISKTISPCDSDRYFNHSSAITIIHAKKNDKIAIFSRGLFIEDSSILAKLVFSLYLPGK</sequence>
<keyword evidence="1" id="KW-1133">Transmembrane helix</keyword>
<dbReference type="EMBL" id="CP097501">
    <property type="protein sequence ID" value="URD66990.1"/>
    <property type="molecule type" value="Genomic_DNA"/>
</dbReference>
<name>A0AAE9HVI8_9NEIS</name>